<dbReference type="EMBL" id="CP054492">
    <property type="protein sequence ID" value="QOY51880.1"/>
    <property type="molecule type" value="Genomic_DNA"/>
</dbReference>
<gene>
    <name evidence="1" type="ORF">HUE88_12390</name>
</gene>
<proteinExistence type="predicted"/>
<name>A0A7S7LV73_9BACT</name>
<evidence type="ECO:0000313" key="2">
    <source>
        <dbReference type="Proteomes" id="UP000593994"/>
    </source>
</evidence>
<dbReference type="Proteomes" id="UP000593994">
    <property type="component" value="Chromosome"/>
</dbReference>
<evidence type="ECO:0000313" key="1">
    <source>
        <dbReference type="EMBL" id="QOY51880.1"/>
    </source>
</evidence>
<reference evidence="1 2" key="1">
    <citation type="submission" date="2020-05" db="EMBL/GenBank/DDBJ databases">
        <title>Sulfurimonas marisnigri, sp. nov., and Sulfurimonas baltica, sp. nov., manganese oxide reducing chemolithoautotrophs of the class Epsilonproteobacteria isolated from the pelagic redoxclines of the Black and Baltic Seas and emended description of the genus Sulfurimonas.</title>
        <authorList>
            <person name="Henkel J.V."/>
            <person name="Laudan C."/>
            <person name="Werner J."/>
            <person name="Neu T."/>
            <person name="Plewe S."/>
            <person name="Sproer C."/>
            <person name="Bunk B."/>
            <person name="Schulz-Vogt H.N."/>
        </authorList>
    </citation>
    <scope>NUCLEOTIDE SEQUENCE [LARGE SCALE GENOMIC DNA]</scope>
    <source>
        <strain evidence="1 2">GD2</strain>
    </source>
</reference>
<keyword evidence="2" id="KW-1185">Reference proteome</keyword>
<organism evidence="1 2">
    <name type="scientific">Candidatus Sulfurimonas baltica</name>
    <dbReference type="NCBI Taxonomy" id="2740404"/>
    <lineage>
        <taxon>Bacteria</taxon>
        <taxon>Pseudomonadati</taxon>
        <taxon>Campylobacterota</taxon>
        <taxon>Epsilonproteobacteria</taxon>
        <taxon>Campylobacterales</taxon>
        <taxon>Sulfurimonadaceae</taxon>
        <taxon>Sulfurimonas</taxon>
    </lineage>
</organism>
<dbReference type="KEGG" id="sbal:HUE88_12390"/>
<sequence>MEVTRYIFQSPYSSQVQVGRADTVSVGSKSTADSNSGLDSAINQTVSSAENFKATQVKDVEPTVSTNKTLDIYA</sequence>
<dbReference type="RefSeq" id="WP_194369461.1">
    <property type="nucleotide sequence ID" value="NZ_CP054492.1"/>
</dbReference>
<accession>A0A7S7LV73</accession>
<protein>
    <submittedName>
        <fullName evidence="1">Uncharacterized protein</fullName>
    </submittedName>
</protein>
<dbReference type="AlphaFoldDB" id="A0A7S7LV73"/>